<comment type="caution">
    <text evidence="6">The sequence shown here is derived from an EMBL/GenBank/DDBJ whole genome shotgun (WGS) entry which is preliminary data.</text>
</comment>
<dbReference type="PANTHER" id="PTHR30055:SF238">
    <property type="entry name" value="MYCOFACTOCIN BIOSYNTHESIS TRANSCRIPTIONAL REGULATOR MFTR-RELATED"/>
    <property type="match status" value="1"/>
</dbReference>
<evidence type="ECO:0000259" key="5">
    <source>
        <dbReference type="PROSITE" id="PS50977"/>
    </source>
</evidence>
<accession>A0A840IGI2</accession>
<dbReference type="PANTHER" id="PTHR30055">
    <property type="entry name" value="HTH-TYPE TRANSCRIPTIONAL REGULATOR RUTR"/>
    <property type="match status" value="1"/>
</dbReference>
<reference evidence="6 7" key="1">
    <citation type="submission" date="2020-08" db="EMBL/GenBank/DDBJ databases">
        <title>Genomic Encyclopedia of Archaeal and Bacterial Type Strains, Phase II (KMG-II): from individual species to whole genera.</title>
        <authorList>
            <person name="Goeker M."/>
        </authorList>
    </citation>
    <scope>NUCLEOTIDE SEQUENCE [LARGE SCALE GENOMIC DNA]</scope>
    <source>
        <strain evidence="6 7">DSM 23288</strain>
    </source>
</reference>
<keyword evidence="1" id="KW-0805">Transcription regulation</keyword>
<dbReference type="GO" id="GO:0000976">
    <property type="term" value="F:transcription cis-regulatory region binding"/>
    <property type="evidence" value="ECO:0007669"/>
    <property type="project" value="TreeGrafter"/>
</dbReference>
<evidence type="ECO:0000256" key="1">
    <source>
        <dbReference type="ARBA" id="ARBA00023015"/>
    </source>
</evidence>
<sequence length="193" mass="21083">MLPVTQRERLLDGMAQTVAAQGYAATSVADVLKIAGVSRRTFYERFSDKEDCFLAAYDAIVAVALERVRGACAEAPEPDLRLERGLDALLQVLAEEPAFARLGIVEVLAAGPRGLARRDETLRLFVGFIQDHREQLGDAGAPPSGLVSQAIVGGIYELLYSHIVRGEADRLPELNADMLHYTFMLLGMERPTV</sequence>
<dbReference type="RefSeq" id="WP_183343089.1">
    <property type="nucleotide sequence ID" value="NZ_JACHNU010000004.1"/>
</dbReference>
<dbReference type="GO" id="GO:0003700">
    <property type="term" value="F:DNA-binding transcription factor activity"/>
    <property type="evidence" value="ECO:0007669"/>
    <property type="project" value="TreeGrafter"/>
</dbReference>
<dbReference type="Pfam" id="PF00440">
    <property type="entry name" value="TetR_N"/>
    <property type="match status" value="1"/>
</dbReference>
<keyword evidence="3" id="KW-0804">Transcription</keyword>
<dbReference type="InterPro" id="IPR001647">
    <property type="entry name" value="HTH_TetR"/>
</dbReference>
<dbReference type="PROSITE" id="PS50977">
    <property type="entry name" value="HTH_TETR_2"/>
    <property type="match status" value="1"/>
</dbReference>
<dbReference type="EMBL" id="JACHNU010000004">
    <property type="protein sequence ID" value="MBB4663351.1"/>
    <property type="molecule type" value="Genomic_DNA"/>
</dbReference>
<dbReference type="Proteomes" id="UP000585272">
    <property type="component" value="Unassembled WGS sequence"/>
</dbReference>
<evidence type="ECO:0000256" key="3">
    <source>
        <dbReference type="ARBA" id="ARBA00023163"/>
    </source>
</evidence>
<name>A0A840IGI2_9ACTN</name>
<evidence type="ECO:0000256" key="4">
    <source>
        <dbReference type="PROSITE-ProRule" id="PRU00335"/>
    </source>
</evidence>
<proteinExistence type="predicted"/>
<dbReference type="AlphaFoldDB" id="A0A840IGI2"/>
<dbReference type="InterPro" id="IPR050109">
    <property type="entry name" value="HTH-type_TetR-like_transc_reg"/>
</dbReference>
<protein>
    <submittedName>
        <fullName evidence="6">AcrR family transcriptional regulator</fullName>
    </submittedName>
</protein>
<feature type="domain" description="HTH tetR-type" evidence="5">
    <location>
        <begin position="4"/>
        <end position="64"/>
    </location>
</feature>
<evidence type="ECO:0000313" key="7">
    <source>
        <dbReference type="Proteomes" id="UP000585272"/>
    </source>
</evidence>
<keyword evidence="7" id="KW-1185">Reference proteome</keyword>
<dbReference type="InterPro" id="IPR009057">
    <property type="entry name" value="Homeodomain-like_sf"/>
</dbReference>
<evidence type="ECO:0000313" key="6">
    <source>
        <dbReference type="EMBL" id="MBB4663351.1"/>
    </source>
</evidence>
<dbReference type="Gene3D" id="1.10.357.10">
    <property type="entry name" value="Tetracycline Repressor, domain 2"/>
    <property type="match status" value="1"/>
</dbReference>
<feature type="DNA-binding region" description="H-T-H motif" evidence="4">
    <location>
        <begin position="27"/>
        <end position="46"/>
    </location>
</feature>
<dbReference type="SUPFAM" id="SSF46689">
    <property type="entry name" value="Homeodomain-like"/>
    <property type="match status" value="1"/>
</dbReference>
<evidence type="ECO:0000256" key="2">
    <source>
        <dbReference type="ARBA" id="ARBA00023125"/>
    </source>
</evidence>
<keyword evidence="2 4" id="KW-0238">DNA-binding</keyword>
<organism evidence="6 7">
    <name type="scientific">Conexibacter arvalis</name>
    <dbReference type="NCBI Taxonomy" id="912552"/>
    <lineage>
        <taxon>Bacteria</taxon>
        <taxon>Bacillati</taxon>
        <taxon>Actinomycetota</taxon>
        <taxon>Thermoleophilia</taxon>
        <taxon>Solirubrobacterales</taxon>
        <taxon>Conexibacteraceae</taxon>
        <taxon>Conexibacter</taxon>
    </lineage>
</organism>
<gene>
    <name evidence="6" type="ORF">BDZ31_002946</name>
</gene>